<evidence type="ECO:0000256" key="2">
    <source>
        <dbReference type="PIRSR" id="PIRSR601501-1"/>
    </source>
</evidence>
<dbReference type="eggNOG" id="COG3259">
    <property type="taxonomic scope" value="Bacteria"/>
</dbReference>
<dbReference type="PANTHER" id="PTHR43600">
    <property type="entry name" value="COENZYME F420 HYDROGENASE, SUBUNIT ALPHA"/>
    <property type="match status" value="1"/>
</dbReference>
<keyword evidence="2" id="KW-0533">Nickel</keyword>
<keyword evidence="2" id="KW-0408">Iron</keyword>
<proteinExistence type="predicted"/>
<reference evidence="3 4" key="1">
    <citation type="submission" date="2007-06" db="EMBL/GenBank/DDBJ databases">
        <authorList>
            <person name="Shimkets L."/>
            <person name="Ferriera S."/>
            <person name="Johnson J."/>
            <person name="Kravitz S."/>
            <person name="Beeson K."/>
            <person name="Sutton G."/>
            <person name="Rogers Y.-H."/>
            <person name="Friedman R."/>
            <person name="Frazier M."/>
            <person name="Venter J.C."/>
        </authorList>
    </citation>
    <scope>NUCLEOTIDE SEQUENCE [LARGE SCALE GENOMIC DNA]</scope>
    <source>
        <strain evidence="3 4">SIR-1</strain>
    </source>
</reference>
<evidence type="ECO:0000256" key="1">
    <source>
        <dbReference type="ARBA" id="ARBA00023002"/>
    </source>
</evidence>
<evidence type="ECO:0000313" key="3">
    <source>
        <dbReference type="EMBL" id="EDM81485.1"/>
    </source>
</evidence>
<comment type="cofactor">
    <cofactor evidence="2">
        <name>Fe cation</name>
        <dbReference type="ChEBI" id="CHEBI:24875"/>
    </cofactor>
</comment>
<feature type="binding site" evidence="2">
    <location>
        <position position="83"/>
    </location>
    <ligand>
        <name>Ni(2+)</name>
        <dbReference type="ChEBI" id="CHEBI:49786"/>
    </ligand>
</feature>
<protein>
    <submittedName>
        <fullName evidence="3">Nickel-dependent hydrogenase, large subunit</fullName>
    </submittedName>
</protein>
<name>A6FYA6_9BACT</name>
<feature type="binding site" evidence="2">
    <location>
        <position position="448"/>
    </location>
    <ligand>
        <name>Mg(2+)</name>
        <dbReference type="ChEBI" id="CHEBI:18420"/>
    </ligand>
</feature>
<dbReference type="OrthoDB" id="9761717at2"/>
<gene>
    <name evidence="3" type="ORF">PPSIR1_39880</name>
</gene>
<dbReference type="SUPFAM" id="SSF56762">
    <property type="entry name" value="HydB/Nqo4-like"/>
    <property type="match status" value="1"/>
</dbReference>
<dbReference type="GO" id="GO:0016151">
    <property type="term" value="F:nickel cation binding"/>
    <property type="evidence" value="ECO:0007669"/>
    <property type="project" value="InterPro"/>
</dbReference>
<dbReference type="PANTHER" id="PTHR43600:SF4">
    <property type="entry name" value="CYTOSOLIC NIFE-HYDROGENASE, ALPHA SUBUNIT"/>
    <property type="match status" value="1"/>
</dbReference>
<feature type="binding site" evidence="2">
    <location>
        <position position="398"/>
    </location>
    <ligand>
        <name>Mg(2+)</name>
        <dbReference type="ChEBI" id="CHEBI:18420"/>
    </ligand>
</feature>
<dbReference type="AlphaFoldDB" id="A6FYA6"/>
<organism evidence="3 4">
    <name type="scientific">Plesiocystis pacifica SIR-1</name>
    <dbReference type="NCBI Taxonomy" id="391625"/>
    <lineage>
        <taxon>Bacteria</taxon>
        <taxon>Pseudomonadati</taxon>
        <taxon>Myxococcota</taxon>
        <taxon>Polyangia</taxon>
        <taxon>Nannocystales</taxon>
        <taxon>Nannocystaceae</taxon>
        <taxon>Plesiocystis</taxon>
    </lineage>
</organism>
<comment type="cofactor">
    <cofactor evidence="2">
        <name>Ni(2+)</name>
        <dbReference type="ChEBI" id="CHEBI:49786"/>
    </cofactor>
</comment>
<accession>A6FYA6</accession>
<feature type="binding site" evidence="2">
    <location>
        <position position="442"/>
    </location>
    <ligand>
        <name>Ni(2+)</name>
        <dbReference type="ChEBI" id="CHEBI:49786"/>
    </ligand>
</feature>
<dbReference type="Gene3D" id="1.10.645.10">
    <property type="entry name" value="Cytochrome-c3 Hydrogenase, chain B"/>
    <property type="match status" value="1"/>
</dbReference>
<keyword evidence="1" id="KW-0560">Oxidoreductase</keyword>
<feature type="binding site" evidence="2">
    <location>
        <position position="86"/>
    </location>
    <ligand>
        <name>Fe cation</name>
        <dbReference type="ChEBI" id="CHEBI:24875"/>
    </ligand>
</feature>
<sequence length="457" mass="50644">MTTEEERDHKQPPSAVELGADERVYKVEMLARVEGEGRFWLRLDAAGEVADAKLAIFEAPRFFEAFLRGRDLEEVPDIVARICGICPVAYQMGAVRALERILGVDPPSPGIRSLRRLLYCGEWIESHVLHVFMLHAPDFLGYESAIEMAADHRARVEQGLRLKKVGNAIIEVLGGRAIHPVSPKVGGFSRTPTVAELAALRPRLEAALEEAEAVVEWSAGLPMPALELDYVFVSLASEDYPIEFGDEVLVRGRGRDERVDVDEFLDHFVEDHVAHSNALQCRLRDGTPYLVGPMARLNLFADRLHPRAARALERSGLALPVRNPYQSIIVRAVEVVHAFATALDIVTNYTRRVEPAFVELPPAGARAGRASGGTEAPRGLCWHRYETDAEGLIVDARIVPPTSQNQARIERDLVGLAPQLLAMDHGAATRRCEQLIRAYDPCISCATHFLKLEIERG</sequence>
<dbReference type="InterPro" id="IPR029014">
    <property type="entry name" value="NiFe-Hase_large"/>
</dbReference>
<dbReference type="STRING" id="391625.PPSIR1_39880"/>
<dbReference type="InterPro" id="IPR018194">
    <property type="entry name" value="Ni-dep_hyd_lsu_Ni_BS"/>
</dbReference>
<keyword evidence="2" id="KW-0460">Magnesium</keyword>
<feature type="binding site" evidence="2">
    <location>
        <position position="445"/>
    </location>
    <ligand>
        <name>Fe cation</name>
        <dbReference type="ChEBI" id="CHEBI:24875"/>
    </ligand>
</feature>
<feature type="binding site" evidence="2">
    <location>
        <position position="86"/>
    </location>
    <ligand>
        <name>Ni(2+)</name>
        <dbReference type="ChEBI" id="CHEBI:49786"/>
    </ligand>
</feature>
<dbReference type="RefSeq" id="WP_006969455.1">
    <property type="nucleotide sequence ID" value="NZ_ABCS01000003.1"/>
</dbReference>
<dbReference type="GO" id="GO:0008901">
    <property type="term" value="F:ferredoxin hydrogenase activity"/>
    <property type="evidence" value="ECO:0007669"/>
    <property type="project" value="InterPro"/>
</dbReference>
<dbReference type="InterPro" id="IPR001501">
    <property type="entry name" value="Ni-dep_hyd_lsu"/>
</dbReference>
<comment type="caution">
    <text evidence="3">The sequence shown here is derived from an EMBL/GenBank/DDBJ whole genome shotgun (WGS) entry which is preliminary data.</text>
</comment>
<keyword evidence="4" id="KW-1185">Reference proteome</keyword>
<dbReference type="PROSITE" id="PS00508">
    <property type="entry name" value="NI_HGENASE_L_2"/>
    <property type="match status" value="1"/>
</dbReference>
<dbReference type="Pfam" id="PF00374">
    <property type="entry name" value="NiFeSe_Hases"/>
    <property type="match status" value="1"/>
</dbReference>
<dbReference type="Proteomes" id="UP000005801">
    <property type="component" value="Unassembled WGS sequence"/>
</dbReference>
<feature type="binding site" evidence="2">
    <location>
        <position position="64"/>
    </location>
    <ligand>
        <name>Mg(2+)</name>
        <dbReference type="ChEBI" id="CHEBI:18420"/>
    </ligand>
</feature>
<evidence type="ECO:0000313" key="4">
    <source>
        <dbReference type="Proteomes" id="UP000005801"/>
    </source>
</evidence>
<keyword evidence="2" id="KW-0479">Metal-binding</keyword>
<dbReference type="EMBL" id="ABCS01000003">
    <property type="protein sequence ID" value="EDM81485.1"/>
    <property type="molecule type" value="Genomic_DNA"/>
</dbReference>